<evidence type="ECO:0000313" key="4">
    <source>
        <dbReference type="Proteomes" id="UP000734218"/>
    </source>
</evidence>
<dbReference type="Pfam" id="PF12146">
    <property type="entry name" value="Hydrolase_4"/>
    <property type="match status" value="1"/>
</dbReference>
<dbReference type="EMBL" id="JAATJE010000001">
    <property type="protein sequence ID" value="NJC33392.1"/>
    <property type="molecule type" value="Genomic_DNA"/>
</dbReference>
<dbReference type="PANTHER" id="PTHR11614">
    <property type="entry name" value="PHOSPHOLIPASE-RELATED"/>
    <property type="match status" value="1"/>
</dbReference>
<comment type="caution">
    <text evidence="3">The sequence shown here is derived from an EMBL/GenBank/DDBJ whole genome shotgun (WGS) entry which is preliminary data.</text>
</comment>
<gene>
    <name evidence="3" type="ORF">GGR88_000866</name>
</gene>
<dbReference type="GO" id="GO:0004622">
    <property type="term" value="F:phosphatidylcholine lysophospholipase activity"/>
    <property type="evidence" value="ECO:0007669"/>
    <property type="project" value="UniProtKB-EC"/>
</dbReference>
<dbReference type="InterPro" id="IPR051044">
    <property type="entry name" value="MAG_DAG_Lipase"/>
</dbReference>
<feature type="domain" description="Serine aminopeptidase S33" evidence="2">
    <location>
        <begin position="67"/>
        <end position="315"/>
    </location>
</feature>
<feature type="region of interest" description="Disordered" evidence="1">
    <location>
        <begin position="1"/>
        <end position="33"/>
    </location>
</feature>
<dbReference type="Proteomes" id="UP000734218">
    <property type="component" value="Unassembled WGS sequence"/>
</dbReference>
<dbReference type="InterPro" id="IPR022742">
    <property type="entry name" value="Hydrolase_4"/>
</dbReference>
<keyword evidence="3" id="KW-0378">Hydrolase</keyword>
<accession>A0ABX0XKS8</accession>
<evidence type="ECO:0000256" key="1">
    <source>
        <dbReference type="SAM" id="MobiDB-lite"/>
    </source>
</evidence>
<name>A0ABX0XKS8_9SPHN</name>
<organism evidence="3 4">
    <name type="scientific">Sphingomonas jejuensis</name>
    <dbReference type="NCBI Taxonomy" id="904715"/>
    <lineage>
        <taxon>Bacteria</taxon>
        <taxon>Pseudomonadati</taxon>
        <taxon>Pseudomonadota</taxon>
        <taxon>Alphaproteobacteria</taxon>
        <taxon>Sphingomonadales</taxon>
        <taxon>Sphingomonadaceae</taxon>
        <taxon>Sphingomonas</taxon>
    </lineage>
</organism>
<dbReference type="SUPFAM" id="SSF53474">
    <property type="entry name" value="alpha/beta-Hydrolases"/>
    <property type="match status" value="1"/>
</dbReference>
<keyword evidence="4" id="KW-1185">Reference proteome</keyword>
<dbReference type="InterPro" id="IPR029058">
    <property type="entry name" value="AB_hydrolase_fold"/>
</dbReference>
<evidence type="ECO:0000313" key="3">
    <source>
        <dbReference type="EMBL" id="NJC33392.1"/>
    </source>
</evidence>
<dbReference type="Gene3D" id="3.40.50.1820">
    <property type="entry name" value="alpha/beta hydrolase"/>
    <property type="match status" value="1"/>
</dbReference>
<protein>
    <submittedName>
        <fullName evidence="3">Lysophospholipase</fullName>
        <ecNumber evidence="3">3.1.1.5</ecNumber>
    </submittedName>
</protein>
<evidence type="ECO:0000259" key="2">
    <source>
        <dbReference type="Pfam" id="PF12146"/>
    </source>
</evidence>
<reference evidence="3 4" key="1">
    <citation type="submission" date="2020-03" db="EMBL/GenBank/DDBJ databases">
        <title>Genomic Encyclopedia of Type Strains, Phase IV (KMG-IV): sequencing the most valuable type-strain genomes for metagenomic binning, comparative biology and taxonomic classification.</title>
        <authorList>
            <person name="Goeker M."/>
        </authorList>
    </citation>
    <scope>NUCLEOTIDE SEQUENCE [LARGE SCALE GENOMIC DNA]</scope>
    <source>
        <strain evidence="3 4">DSM 27651</strain>
    </source>
</reference>
<proteinExistence type="predicted"/>
<dbReference type="EC" id="3.1.1.5" evidence="3"/>
<sequence>MGDDDRGFRPGRRQRAPASPGRDRRLTIPPLADRRRHPPGLVFERWAAGDGWPIRGFDWPADGGGGRGSLFFLGGRGDFVEKHLEALHHWRSAGWNVGGFDWRGQGGSGRLARDPLVCHVPSFDPLLDDLDHLFAAWQRRRARPHVIVAHSMGAHLALRLMTERRPAIAAAALASPMVGIRAAGLSSAMLGRIAGAAVRGGLGERAIWRSDPGNVGGRLTACPDRQQDKLWWKREHPEIASGAPSWAWLRAAARSIGQLDRSLAARPIETPVLMVVSSGDAIVDVSAVERLAGRLRNARLLLLPGRGHELLREADPVRLAVMAEIDAFLETHVKDAARAV</sequence>